<evidence type="ECO:0000256" key="2">
    <source>
        <dbReference type="ARBA" id="ARBA00022729"/>
    </source>
</evidence>
<dbReference type="Gene3D" id="3.20.20.370">
    <property type="entry name" value="Glycoside hydrolase/deacetylase"/>
    <property type="match status" value="1"/>
</dbReference>
<reference evidence="5 6" key="1">
    <citation type="journal article" date="2017" name="ISME J.">
        <title>Potential for microbial H2 and metal transformations associated with novel bacteria and archaea in deep terrestrial subsurface sediments.</title>
        <authorList>
            <person name="Hernsdorf A.W."/>
            <person name="Amano Y."/>
            <person name="Miyakawa K."/>
            <person name="Ise K."/>
            <person name="Suzuki Y."/>
            <person name="Anantharaman K."/>
            <person name="Probst A."/>
            <person name="Burstein D."/>
            <person name="Thomas B.C."/>
            <person name="Banfield J.F."/>
        </authorList>
    </citation>
    <scope>NUCLEOTIDE SEQUENCE [LARGE SCALE GENOMIC DNA]</scope>
    <source>
        <strain evidence="5">HGW-Actinobacteria-3</strain>
    </source>
</reference>
<feature type="signal peptide" evidence="3">
    <location>
        <begin position="1"/>
        <end position="27"/>
    </location>
</feature>
<evidence type="ECO:0000256" key="1">
    <source>
        <dbReference type="ARBA" id="ARBA00004613"/>
    </source>
</evidence>
<dbReference type="GO" id="GO:0005576">
    <property type="term" value="C:extracellular region"/>
    <property type="evidence" value="ECO:0007669"/>
    <property type="project" value="UniProtKB-SubCell"/>
</dbReference>
<dbReference type="InterPro" id="IPR002509">
    <property type="entry name" value="NODB_dom"/>
</dbReference>
<dbReference type="SUPFAM" id="SSF88713">
    <property type="entry name" value="Glycoside hydrolase/deacetylase"/>
    <property type="match status" value="1"/>
</dbReference>
<proteinExistence type="predicted"/>
<evidence type="ECO:0000256" key="3">
    <source>
        <dbReference type="SAM" id="SignalP"/>
    </source>
</evidence>
<evidence type="ECO:0000313" key="5">
    <source>
        <dbReference type="EMBL" id="PKQ28032.1"/>
    </source>
</evidence>
<sequence length="349" mass="39328">MAMSLSKTLKNRFIVVMLVAACALALAGCGAGEVAGESDSRANLEKILKKGIKPNEMGMVMVLEYHRIKDAESSYTRSVENFKKDLENLYQKGYRLVKFRDLMNGKIDVPAGTTPVVFSFDDSTESQFRYLPDGDKISIDPECALGMMKAFYKKHKEFGYTGLFNVLPEMFDQPRYKKQKLDYLMRNGFEIGNHTKSHPSLGNLTDEAVQQEIASLQKEVKGVDPKINLDILCLPFGSIPKNQALMYDGSSGGIKYHNKWSLLVGSNPFYPMYHYKNPGQLIPRIQVMDYEPRTGAGVDGAGYWIRYFDRHPELKFISDGNVKTICAPAYMETRVLPGKLSKEISFLGY</sequence>
<dbReference type="Pfam" id="PF01522">
    <property type="entry name" value="Polysacc_deac_1"/>
    <property type="match status" value="1"/>
</dbReference>
<dbReference type="InterPro" id="IPR011330">
    <property type="entry name" value="Glyco_hydro/deAcase_b/a-brl"/>
</dbReference>
<accession>A0A2N3G5Y1</accession>
<dbReference type="EMBL" id="PHEX01000036">
    <property type="protein sequence ID" value="PKQ28032.1"/>
    <property type="molecule type" value="Genomic_DNA"/>
</dbReference>
<dbReference type="PANTHER" id="PTHR34216:SF3">
    <property type="entry name" value="POLY-BETA-1,6-N-ACETYL-D-GLUCOSAMINE N-DEACETYLASE"/>
    <property type="match status" value="1"/>
</dbReference>
<dbReference type="GO" id="GO:0016810">
    <property type="term" value="F:hydrolase activity, acting on carbon-nitrogen (but not peptide) bonds"/>
    <property type="evidence" value="ECO:0007669"/>
    <property type="project" value="InterPro"/>
</dbReference>
<gene>
    <name evidence="5" type="ORF">CVT63_04825</name>
</gene>
<name>A0A2N3G5Y1_9ACTN</name>
<evidence type="ECO:0000313" key="6">
    <source>
        <dbReference type="Proteomes" id="UP000233654"/>
    </source>
</evidence>
<comment type="subcellular location">
    <subcellularLocation>
        <location evidence="1">Secreted</location>
    </subcellularLocation>
</comment>
<keyword evidence="2 3" id="KW-0732">Signal</keyword>
<protein>
    <recommendedName>
        <fullName evidence="4">NodB homology domain-containing protein</fullName>
    </recommendedName>
</protein>
<dbReference type="GO" id="GO:0005975">
    <property type="term" value="P:carbohydrate metabolic process"/>
    <property type="evidence" value="ECO:0007669"/>
    <property type="project" value="InterPro"/>
</dbReference>
<dbReference type="InterPro" id="IPR051398">
    <property type="entry name" value="Polysacch_Deacetylase"/>
</dbReference>
<dbReference type="Proteomes" id="UP000233654">
    <property type="component" value="Unassembled WGS sequence"/>
</dbReference>
<dbReference type="PROSITE" id="PS51257">
    <property type="entry name" value="PROKAR_LIPOPROTEIN"/>
    <property type="match status" value="1"/>
</dbReference>
<dbReference type="AlphaFoldDB" id="A0A2N3G5Y1"/>
<dbReference type="PANTHER" id="PTHR34216">
    <property type="match status" value="1"/>
</dbReference>
<organism evidence="5 6">
    <name type="scientific">Candidatus Anoxymicrobium japonicum</name>
    <dbReference type="NCBI Taxonomy" id="2013648"/>
    <lineage>
        <taxon>Bacteria</taxon>
        <taxon>Bacillati</taxon>
        <taxon>Actinomycetota</taxon>
        <taxon>Candidatus Geothermincolia</taxon>
        <taxon>Candidatus Geothermincolales</taxon>
        <taxon>Candidatus Anoxymicrobiaceae</taxon>
        <taxon>Candidatus Anoxymicrobium</taxon>
    </lineage>
</organism>
<comment type="caution">
    <text evidence="5">The sequence shown here is derived from an EMBL/GenBank/DDBJ whole genome shotgun (WGS) entry which is preliminary data.</text>
</comment>
<feature type="domain" description="NodB homology" evidence="4">
    <location>
        <begin position="178"/>
        <end position="242"/>
    </location>
</feature>
<feature type="chain" id="PRO_5039487198" description="NodB homology domain-containing protein" evidence="3">
    <location>
        <begin position="28"/>
        <end position="349"/>
    </location>
</feature>
<evidence type="ECO:0000259" key="4">
    <source>
        <dbReference type="Pfam" id="PF01522"/>
    </source>
</evidence>